<proteinExistence type="predicted"/>
<evidence type="ECO:0000313" key="3">
    <source>
        <dbReference type="Proteomes" id="UP000775213"/>
    </source>
</evidence>
<comment type="caution">
    <text evidence="2">The sequence shown here is derived from an EMBL/GenBank/DDBJ whole genome shotgun (WGS) entry which is preliminary data.</text>
</comment>
<feature type="domain" description="APO" evidence="1">
    <location>
        <begin position="330"/>
        <end position="417"/>
    </location>
</feature>
<dbReference type="InterPro" id="IPR023342">
    <property type="entry name" value="APO_dom"/>
</dbReference>
<dbReference type="PROSITE" id="PS51499">
    <property type="entry name" value="APO"/>
    <property type="match status" value="2"/>
</dbReference>
<organism evidence="2 3">
    <name type="scientific">Dendrobium chrysotoxum</name>
    <name type="common">Orchid</name>
    <dbReference type="NCBI Taxonomy" id="161865"/>
    <lineage>
        <taxon>Eukaryota</taxon>
        <taxon>Viridiplantae</taxon>
        <taxon>Streptophyta</taxon>
        <taxon>Embryophyta</taxon>
        <taxon>Tracheophyta</taxon>
        <taxon>Spermatophyta</taxon>
        <taxon>Magnoliopsida</taxon>
        <taxon>Liliopsida</taxon>
        <taxon>Asparagales</taxon>
        <taxon>Orchidaceae</taxon>
        <taxon>Epidendroideae</taxon>
        <taxon>Malaxideae</taxon>
        <taxon>Dendrobiinae</taxon>
        <taxon>Dendrobium</taxon>
    </lineage>
</organism>
<reference evidence="2 3" key="1">
    <citation type="journal article" date="2021" name="Hortic Res">
        <title>Chromosome-scale assembly of the Dendrobium chrysotoxum genome enhances the understanding of orchid evolution.</title>
        <authorList>
            <person name="Zhang Y."/>
            <person name="Zhang G.Q."/>
            <person name="Zhang D."/>
            <person name="Liu X.D."/>
            <person name="Xu X.Y."/>
            <person name="Sun W.H."/>
            <person name="Yu X."/>
            <person name="Zhu X."/>
            <person name="Wang Z.W."/>
            <person name="Zhao X."/>
            <person name="Zhong W.Y."/>
            <person name="Chen H."/>
            <person name="Yin W.L."/>
            <person name="Huang T."/>
            <person name="Niu S.C."/>
            <person name="Liu Z.J."/>
        </authorList>
    </citation>
    <scope>NUCLEOTIDE SEQUENCE [LARGE SCALE GENOMIC DNA]</scope>
    <source>
        <strain evidence="2">Lindl</strain>
    </source>
</reference>
<evidence type="ECO:0000259" key="1">
    <source>
        <dbReference type="PROSITE" id="PS51499"/>
    </source>
</evidence>
<dbReference type="EMBL" id="JAGFBR010000017">
    <property type="protein sequence ID" value="KAH0451546.1"/>
    <property type="molecule type" value="Genomic_DNA"/>
</dbReference>
<accession>A0AAV7G559</accession>
<sequence length="572" mass="64958">MVQIGAMLPRLNQRFIKHYEQHGVNIALSYLKGSMCFLSTSSGGFTEHVELPVRRQRSERKPLVTSINHLKRNARLERKMRQDVREIMLKPPENGLLVKRLIPVAHEVYDARKELYDCVSLVLKSVLVHVCRLCEEVYVGKFPHQIRTCDVAGSLPTKEHCWVPGGTEHVLPVIDSFHLYDRLGRAVSHEERLQVDRIPAIVELCVQAGMDISEYPTKRRVYPVYNIAGKLIDFERKFPRDYSSGKDIEPHGFWLRKKDSIHCSTPSFSANEDLQAKNLSKCHNSFLDCFPILPDIPLTSTADIALRGMNAWEKMRLGAIQLMQKYRVQTCGYCPEVQVGPKGHRARICQAYKHQMRAGQHAWQEATIDDLVPPVYVWHVPGLHTGGELLVHDLRRYYGKLPAVVELFAQAGACVGEGYGELMREDVAVPGLDEEKLVRMVGEWMIDLIKILWFRRPGPLWSLVYLVKGGFDATKERIGSGHNRYLVVPFGGKITRFRGPRIIIVYPAVPFGGKTACTKPRAAANPGFINAVVWRIYGIWPKKHAEERMLTSLQMSSVVASDPTRRNIVDEG</sequence>
<dbReference type="PANTHER" id="PTHR10388">
    <property type="entry name" value="EUKARYOTIC TRANSLATION INITIATION FACTOR SUI1"/>
    <property type="match status" value="1"/>
</dbReference>
<dbReference type="GO" id="GO:0003723">
    <property type="term" value="F:RNA binding"/>
    <property type="evidence" value="ECO:0007669"/>
    <property type="project" value="InterPro"/>
</dbReference>
<dbReference type="Proteomes" id="UP000775213">
    <property type="component" value="Unassembled WGS sequence"/>
</dbReference>
<evidence type="ECO:0000313" key="2">
    <source>
        <dbReference type="EMBL" id="KAH0451546.1"/>
    </source>
</evidence>
<dbReference type="Pfam" id="PF05634">
    <property type="entry name" value="APO_RNA-bind"/>
    <property type="match status" value="2"/>
</dbReference>
<keyword evidence="3" id="KW-1185">Reference proteome</keyword>
<gene>
    <name evidence="2" type="ORF">IEQ34_018845</name>
</gene>
<feature type="domain" description="APO" evidence="1">
    <location>
        <begin position="130"/>
        <end position="214"/>
    </location>
</feature>
<protein>
    <recommendedName>
        <fullName evidence="1">APO domain-containing protein</fullName>
    </recommendedName>
</protein>
<dbReference type="AlphaFoldDB" id="A0AAV7G559"/>
<name>A0AAV7G559_DENCH</name>